<gene>
    <name evidence="2" type="ORF">A2930_04495</name>
</gene>
<dbReference type="InterPro" id="IPR011335">
    <property type="entry name" value="Restrct_endonuc-II-like"/>
</dbReference>
<dbReference type="Proteomes" id="UP000178114">
    <property type="component" value="Unassembled WGS sequence"/>
</dbReference>
<protein>
    <recommendedName>
        <fullName evidence="1">DUF559 domain-containing protein</fullName>
    </recommendedName>
</protein>
<evidence type="ECO:0000313" key="2">
    <source>
        <dbReference type="EMBL" id="OGF81475.1"/>
    </source>
</evidence>
<dbReference type="Gene3D" id="3.40.960.10">
    <property type="entry name" value="VSR Endonuclease"/>
    <property type="match status" value="1"/>
</dbReference>
<dbReference type="InterPro" id="IPR007569">
    <property type="entry name" value="DUF559"/>
</dbReference>
<evidence type="ECO:0000259" key="1">
    <source>
        <dbReference type="Pfam" id="PF04480"/>
    </source>
</evidence>
<organism evidence="2 3">
    <name type="scientific">Candidatus Giovannonibacteria bacterium RIFCSPLOWO2_01_FULL_45_34</name>
    <dbReference type="NCBI Taxonomy" id="1798351"/>
    <lineage>
        <taxon>Bacteria</taxon>
        <taxon>Candidatus Giovannoniibacteriota</taxon>
    </lineage>
</organism>
<sequence>MTQIFNKKPQTPKRKMLRRNMPEAEVILWSQIKGKNIKGYKFRRQYSIDKYIVDFYSPELNLAIELDGDYHLADDTKKYDEGRQKAIESLGICVLRFSNNDIKNNLSRVLRVISNFKNQK</sequence>
<dbReference type="InterPro" id="IPR047216">
    <property type="entry name" value="Endonuclease_DUF559_bact"/>
</dbReference>
<dbReference type="EMBL" id="MFID01000010">
    <property type="protein sequence ID" value="OGF81475.1"/>
    <property type="molecule type" value="Genomic_DNA"/>
</dbReference>
<reference evidence="2 3" key="1">
    <citation type="journal article" date="2016" name="Nat. Commun.">
        <title>Thousands of microbial genomes shed light on interconnected biogeochemical processes in an aquifer system.</title>
        <authorList>
            <person name="Anantharaman K."/>
            <person name="Brown C.T."/>
            <person name="Hug L.A."/>
            <person name="Sharon I."/>
            <person name="Castelle C.J."/>
            <person name="Probst A.J."/>
            <person name="Thomas B.C."/>
            <person name="Singh A."/>
            <person name="Wilkins M.J."/>
            <person name="Karaoz U."/>
            <person name="Brodie E.L."/>
            <person name="Williams K.H."/>
            <person name="Hubbard S.S."/>
            <person name="Banfield J.F."/>
        </authorList>
    </citation>
    <scope>NUCLEOTIDE SEQUENCE [LARGE SCALE GENOMIC DNA]</scope>
</reference>
<name>A0A1F5X0Q0_9BACT</name>
<dbReference type="CDD" id="cd01038">
    <property type="entry name" value="Endonuclease_DUF559"/>
    <property type="match status" value="1"/>
</dbReference>
<dbReference type="AlphaFoldDB" id="A0A1F5X0Q0"/>
<accession>A0A1F5X0Q0</accession>
<dbReference type="PANTHER" id="PTHR38590">
    <property type="entry name" value="BLL0828 PROTEIN"/>
    <property type="match status" value="1"/>
</dbReference>
<proteinExistence type="predicted"/>
<dbReference type="PANTHER" id="PTHR38590:SF1">
    <property type="entry name" value="BLL0828 PROTEIN"/>
    <property type="match status" value="1"/>
</dbReference>
<comment type="caution">
    <text evidence="2">The sequence shown here is derived from an EMBL/GenBank/DDBJ whole genome shotgun (WGS) entry which is preliminary data.</text>
</comment>
<dbReference type="Pfam" id="PF04480">
    <property type="entry name" value="DUF559"/>
    <property type="match status" value="1"/>
</dbReference>
<dbReference type="STRING" id="1798351.A2930_04495"/>
<feature type="domain" description="DUF559" evidence="1">
    <location>
        <begin position="13"/>
        <end position="114"/>
    </location>
</feature>
<evidence type="ECO:0000313" key="3">
    <source>
        <dbReference type="Proteomes" id="UP000178114"/>
    </source>
</evidence>
<dbReference type="SUPFAM" id="SSF52980">
    <property type="entry name" value="Restriction endonuclease-like"/>
    <property type="match status" value="1"/>
</dbReference>